<evidence type="ECO:0000259" key="10">
    <source>
        <dbReference type="PROSITE" id="PS51192"/>
    </source>
</evidence>
<evidence type="ECO:0000256" key="4">
    <source>
        <dbReference type="ARBA" id="ARBA00022806"/>
    </source>
</evidence>
<dbReference type="InterPro" id="IPR050615">
    <property type="entry name" value="ATP-dep_DNA_Helicase"/>
</dbReference>
<dbReference type="GO" id="GO:0005524">
    <property type="term" value="F:ATP binding"/>
    <property type="evidence" value="ECO:0007669"/>
    <property type="project" value="UniProtKB-KW"/>
</dbReference>
<sequence length="557" mass="63540">MEKKRHLKSLFIQNDGRIVFHTNHPEATAVQPVLSQFAQLVQTPSDVHIYKLSPFSVWYAFEQGLTVEDIASFLVRFSGAGLPAGIKKQLDGWDEKNGKISLELIEEYGPCLLSREPGLFADYFPEKKPLPLCGNEAIPVDISDRGLIKQRLLEAGYPVQDKLGIDKGSPLPVSLRPHVKLRPYQKEAVQSFIHPDDGAKGDGFIILPCGSGKTIVGLGIMTRIQEDTLILVPNDTSMRQWHDELLDKTTLTAADIGTYTSERKEVKPVTITTYQMLTYQQTKGENKGIFPHYSLFDRRSWGLVIYDEVHLLPAPLFRITSNLQGRRRIGLTATFVREDGREGDIYSLIGPKRYEVGIKALQDNGWLAQPVCKEVKIPLTPGQWSSYFALSKRERFRFVSENETKLEVLDQLLRKHRGQQILIIGQYLKQLQQIAKRYSVPLLTGECTKKERQQLYDRFRKQEIGTLVLSRLANMAVDLPDAQVAIQVSGTYGSRQEEAQRIGRLLRPNKHGEPVYFYTLVSSMTKEEELAAHRQLFMMEQGYSYEWEEWYPCSSIY</sequence>
<dbReference type="PROSITE" id="PS51194">
    <property type="entry name" value="HELICASE_CTER"/>
    <property type="match status" value="1"/>
</dbReference>
<evidence type="ECO:0000313" key="12">
    <source>
        <dbReference type="EMBL" id="SDY76969.1"/>
    </source>
</evidence>
<dbReference type="NCBIfam" id="NF045503">
    <property type="entry name" value="repair_heli_XPB"/>
    <property type="match status" value="1"/>
</dbReference>
<dbReference type="PANTHER" id="PTHR11274">
    <property type="entry name" value="RAD25/XP-B DNA REPAIR HELICASE"/>
    <property type="match status" value="1"/>
</dbReference>
<evidence type="ECO:0000256" key="9">
    <source>
        <dbReference type="ARBA" id="ARBA00048988"/>
    </source>
</evidence>
<dbReference type="OrthoDB" id="9802848at2"/>
<dbReference type="InterPro" id="IPR001650">
    <property type="entry name" value="Helicase_C-like"/>
</dbReference>
<dbReference type="Pfam" id="PF13625">
    <property type="entry name" value="Helicase_C_3"/>
    <property type="match status" value="1"/>
</dbReference>
<evidence type="ECO:0000256" key="7">
    <source>
        <dbReference type="ARBA" id="ARBA00034617"/>
    </source>
</evidence>
<dbReference type="GO" id="GO:0043138">
    <property type="term" value="F:3'-5' DNA helicase activity"/>
    <property type="evidence" value="ECO:0007669"/>
    <property type="project" value="UniProtKB-EC"/>
</dbReference>
<organism evidence="12 13">
    <name type="scientific">Evansella caseinilytica</name>
    <dbReference type="NCBI Taxonomy" id="1503961"/>
    <lineage>
        <taxon>Bacteria</taxon>
        <taxon>Bacillati</taxon>
        <taxon>Bacillota</taxon>
        <taxon>Bacilli</taxon>
        <taxon>Bacillales</taxon>
        <taxon>Bacillaceae</taxon>
        <taxon>Evansella</taxon>
    </lineage>
</organism>
<feature type="domain" description="Helicase C-terminal" evidence="11">
    <location>
        <begin position="408"/>
        <end position="557"/>
    </location>
</feature>
<evidence type="ECO:0000256" key="1">
    <source>
        <dbReference type="ARBA" id="ARBA00006637"/>
    </source>
</evidence>
<reference evidence="13" key="1">
    <citation type="submission" date="2016-10" db="EMBL/GenBank/DDBJ databases">
        <authorList>
            <person name="Varghese N."/>
            <person name="Submissions S."/>
        </authorList>
    </citation>
    <scope>NUCLEOTIDE SEQUENCE [LARGE SCALE GENOMIC DNA]</scope>
    <source>
        <strain evidence="13">SP</strain>
    </source>
</reference>
<gene>
    <name evidence="12" type="ORF">SAMN05421736_103256</name>
</gene>
<evidence type="ECO:0000256" key="5">
    <source>
        <dbReference type="ARBA" id="ARBA00022840"/>
    </source>
</evidence>
<evidence type="ECO:0000256" key="3">
    <source>
        <dbReference type="ARBA" id="ARBA00022801"/>
    </source>
</evidence>
<keyword evidence="6" id="KW-0413">Isomerase</keyword>
<dbReference type="STRING" id="1503961.SAMN05421736_103256"/>
<evidence type="ECO:0000256" key="8">
    <source>
        <dbReference type="ARBA" id="ARBA00034808"/>
    </source>
</evidence>
<dbReference type="EMBL" id="FNPI01000003">
    <property type="protein sequence ID" value="SDY76969.1"/>
    <property type="molecule type" value="Genomic_DNA"/>
</dbReference>
<dbReference type="InterPro" id="IPR014001">
    <property type="entry name" value="Helicase_ATP-bd"/>
</dbReference>
<dbReference type="Gene3D" id="3.40.50.300">
    <property type="entry name" value="P-loop containing nucleotide triphosphate hydrolases"/>
    <property type="match status" value="2"/>
</dbReference>
<name>A0A1H3MLL7_9BACI</name>
<dbReference type="Pfam" id="PF04851">
    <property type="entry name" value="ResIII"/>
    <property type="match status" value="1"/>
</dbReference>
<proteinExistence type="inferred from homology"/>
<dbReference type="PROSITE" id="PS51192">
    <property type="entry name" value="HELICASE_ATP_BIND_1"/>
    <property type="match status" value="1"/>
</dbReference>
<dbReference type="SMART" id="SM00490">
    <property type="entry name" value="HELICc"/>
    <property type="match status" value="1"/>
</dbReference>
<keyword evidence="4" id="KW-0347">Helicase</keyword>
<evidence type="ECO:0000259" key="11">
    <source>
        <dbReference type="PROSITE" id="PS51194"/>
    </source>
</evidence>
<keyword evidence="2" id="KW-0547">Nucleotide-binding</keyword>
<dbReference type="GO" id="GO:0003677">
    <property type="term" value="F:DNA binding"/>
    <property type="evidence" value="ECO:0007669"/>
    <property type="project" value="InterPro"/>
</dbReference>
<dbReference type="SUPFAM" id="SSF52540">
    <property type="entry name" value="P-loop containing nucleoside triphosphate hydrolases"/>
    <property type="match status" value="1"/>
</dbReference>
<keyword evidence="3" id="KW-0378">Hydrolase</keyword>
<dbReference type="InterPro" id="IPR027417">
    <property type="entry name" value="P-loop_NTPase"/>
</dbReference>
<accession>A0A1H3MLL7</accession>
<dbReference type="InterPro" id="IPR006935">
    <property type="entry name" value="Helicase/UvrB_N"/>
</dbReference>
<evidence type="ECO:0000256" key="6">
    <source>
        <dbReference type="ARBA" id="ARBA00023235"/>
    </source>
</evidence>
<dbReference type="EC" id="5.6.2.4" evidence="8"/>
<dbReference type="Proteomes" id="UP000198935">
    <property type="component" value="Unassembled WGS sequence"/>
</dbReference>
<dbReference type="Pfam" id="PF16203">
    <property type="entry name" value="ERCC3_RAD25_C"/>
    <property type="match status" value="1"/>
</dbReference>
<comment type="similarity">
    <text evidence="1">Belongs to the helicase family. RAD25/XPB subfamily.</text>
</comment>
<dbReference type="AlphaFoldDB" id="A0A1H3MLL7"/>
<comment type="catalytic activity">
    <reaction evidence="7">
        <text>Couples ATP hydrolysis with the unwinding of duplex DNA by translocating in the 3'-5' direction.</text>
        <dbReference type="EC" id="5.6.2.4"/>
    </reaction>
</comment>
<comment type="catalytic activity">
    <reaction evidence="9">
        <text>ATP + H2O = ADP + phosphate + H(+)</text>
        <dbReference type="Rhea" id="RHEA:13065"/>
        <dbReference type="ChEBI" id="CHEBI:15377"/>
        <dbReference type="ChEBI" id="CHEBI:15378"/>
        <dbReference type="ChEBI" id="CHEBI:30616"/>
        <dbReference type="ChEBI" id="CHEBI:43474"/>
        <dbReference type="ChEBI" id="CHEBI:456216"/>
        <dbReference type="EC" id="5.6.2.4"/>
    </reaction>
</comment>
<feature type="domain" description="Helicase ATP-binding" evidence="10">
    <location>
        <begin position="194"/>
        <end position="353"/>
    </location>
</feature>
<evidence type="ECO:0000256" key="2">
    <source>
        <dbReference type="ARBA" id="ARBA00022741"/>
    </source>
</evidence>
<evidence type="ECO:0000313" key="13">
    <source>
        <dbReference type="Proteomes" id="UP000198935"/>
    </source>
</evidence>
<dbReference type="InterPro" id="IPR032438">
    <property type="entry name" value="ERCC3_RAD25_C"/>
</dbReference>
<dbReference type="GO" id="GO:0016787">
    <property type="term" value="F:hydrolase activity"/>
    <property type="evidence" value="ECO:0007669"/>
    <property type="project" value="UniProtKB-KW"/>
</dbReference>
<dbReference type="PANTHER" id="PTHR11274:SF0">
    <property type="entry name" value="GENERAL TRANSCRIPTION AND DNA REPAIR FACTOR IIH HELICASE SUBUNIT XPB"/>
    <property type="match status" value="1"/>
</dbReference>
<dbReference type="SMART" id="SM00487">
    <property type="entry name" value="DEXDc"/>
    <property type="match status" value="1"/>
</dbReference>
<dbReference type="InterPro" id="IPR032830">
    <property type="entry name" value="XPB/Ssl2_N"/>
</dbReference>
<protein>
    <recommendedName>
        <fullName evidence="8">DNA 3'-5' helicase</fullName>
        <ecNumber evidence="8">5.6.2.4</ecNumber>
    </recommendedName>
</protein>
<keyword evidence="5" id="KW-0067">ATP-binding</keyword>
<keyword evidence="13" id="KW-1185">Reference proteome</keyword>